<dbReference type="PANTHER" id="PTHR10916:SF0">
    <property type="entry name" value="LARGE RIBOSOMAL SUBUNIT PROTEIN UL29C"/>
    <property type="match status" value="1"/>
</dbReference>
<evidence type="ECO:0000313" key="7">
    <source>
        <dbReference type="Proteomes" id="UP000187408"/>
    </source>
</evidence>
<dbReference type="PANTHER" id="PTHR10916">
    <property type="entry name" value="60S RIBOSOMAL PROTEIN L35/50S RIBOSOMAL PROTEIN L29"/>
    <property type="match status" value="1"/>
</dbReference>
<proteinExistence type="inferred from homology"/>
<keyword evidence="2 5" id="KW-0689">Ribosomal protein</keyword>
<evidence type="ECO:0000256" key="3">
    <source>
        <dbReference type="ARBA" id="ARBA00023274"/>
    </source>
</evidence>
<dbReference type="OrthoDB" id="9815192at2"/>
<comment type="caution">
    <text evidence="6">The sequence shown here is derived from an EMBL/GenBank/DDBJ whole genome shotgun (WGS) entry which is preliminary data.</text>
</comment>
<dbReference type="FunFam" id="1.10.287.310:FF:000001">
    <property type="entry name" value="50S ribosomal protein L29"/>
    <property type="match status" value="1"/>
</dbReference>
<dbReference type="InterPro" id="IPR050063">
    <property type="entry name" value="Ribosomal_protein_uL29"/>
</dbReference>
<organism evidence="6 7">
    <name type="scientific">Desulfurobacterium indicum</name>
    <dbReference type="NCBI Taxonomy" id="1914305"/>
    <lineage>
        <taxon>Bacteria</taxon>
        <taxon>Pseudomonadati</taxon>
        <taxon>Aquificota</taxon>
        <taxon>Aquificia</taxon>
        <taxon>Desulfurobacteriales</taxon>
        <taxon>Desulfurobacteriaceae</taxon>
        <taxon>Desulfurobacterium</taxon>
    </lineage>
</organism>
<dbReference type="AlphaFoldDB" id="A0A1R1MKB5"/>
<keyword evidence="7" id="KW-1185">Reference proteome</keyword>
<dbReference type="STRING" id="1914305.BLW93_06085"/>
<protein>
    <recommendedName>
        <fullName evidence="4 5">Large ribosomal subunit protein uL29</fullName>
    </recommendedName>
</protein>
<evidence type="ECO:0000313" key="6">
    <source>
        <dbReference type="EMBL" id="OMH40251.1"/>
    </source>
</evidence>
<dbReference type="NCBIfam" id="TIGR00012">
    <property type="entry name" value="L29"/>
    <property type="match status" value="1"/>
</dbReference>
<evidence type="ECO:0000256" key="2">
    <source>
        <dbReference type="ARBA" id="ARBA00022980"/>
    </source>
</evidence>
<accession>A0A1R1MKB5</accession>
<dbReference type="InterPro" id="IPR001854">
    <property type="entry name" value="Ribosomal_uL29"/>
</dbReference>
<dbReference type="Proteomes" id="UP000187408">
    <property type="component" value="Unassembled WGS sequence"/>
</dbReference>
<dbReference type="PROSITE" id="PS00579">
    <property type="entry name" value="RIBOSOMAL_L29"/>
    <property type="match status" value="1"/>
</dbReference>
<reference evidence="6 7" key="1">
    <citation type="submission" date="2016-10" db="EMBL/GenBank/DDBJ databases">
        <title>Genome sequence of a sulfur-reducing bacterium Desulfurobacterium indicum K6013.</title>
        <authorList>
            <person name="Cao J."/>
            <person name="Shao Z."/>
            <person name="Alain K."/>
            <person name="Jebbar M."/>
        </authorList>
    </citation>
    <scope>NUCLEOTIDE SEQUENCE [LARGE SCALE GENOMIC DNA]</scope>
    <source>
        <strain evidence="6 7">K6013</strain>
    </source>
</reference>
<comment type="similarity">
    <text evidence="1 5">Belongs to the universal ribosomal protein uL29 family.</text>
</comment>
<dbReference type="SUPFAM" id="SSF46561">
    <property type="entry name" value="Ribosomal protein L29 (L29p)"/>
    <property type="match status" value="1"/>
</dbReference>
<dbReference type="EMBL" id="MOEN01000022">
    <property type="protein sequence ID" value="OMH40251.1"/>
    <property type="molecule type" value="Genomic_DNA"/>
</dbReference>
<dbReference type="GO" id="GO:0006412">
    <property type="term" value="P:translation"/>
    <property type="evidence" value="ECO:0007669"/>
    <property type="project" value="UniProtKB-UniRule"/>
</dbReference>
<evidence type="ECO:0000256" key="1">
    <source>
        <dbReference type="ARBA" id="ARBA00009254"/>
    </source>
</evidence>
<sequence length="66" mass="7746">MKKLTEDLRAKSTEELKNMVAELKESLLKMRFKNAFGQLESTADIRKTRRQIARILTILRERGVKL</sequence>
<gene>
    <name evidence="5" type="primary">rpmC</name>
    <name evidence="6" type="ORF">BLW93_06085</name>
</gene>
<evidence type="ECO:0000256" key="5">
    <source>
        <dbReference type="HAMAP-Rule" id="MF_00374"/>
    </source>
</evidence>
<dbReference type="RefSeq" id="WP_076713217.1">
    <property type="nucleotide sequence ID" value="NZ_MOEN01000022.1"/>
</dbReference>
<dbReference type="GO" id="GO:0003735">
    <property type="term" value="F:structural constituent of ribosome"/>
    <property type="evidence" value="ECO:0007669"/>
    <property type="project" value="InterPro"/>
</dbReference>
<evidence type="ECO:0000256" key="4">
    <source>
        <dbReference type="ARBA" id="ARBA00035204"/>
    </source>
</evidence>
<name>A0A1R1MKB5_9BACT</name>
<dbReference type="Gene3D" id="1.10.287.310">
    <property type="match status" value="1"/>
</dbReference>
<dbReference type="Pfam" id="PF00831">
    <property type="entry name" value="Ribosomal_L29"/>
    <property type="match status" value="1"/>
</dbReference>
<keyword evidence="3 5" id="KW-0687">Ribonucleoprotein</keyword>
<dbReference type="InterPro" id="IPR018254">
    <property type="entry name" value="Ribosomal_uL29_CS"/>
</dbReference>
<dbReference type="CDD" id="cd00427">
    <property type="entry name" value="Ribosomal_L29_HIP"/>
    <property type="match status" value="1"/>
</dbReference>
<dbReference type="GO" id="GO:0022625">
    <property type="term" value="C:cytosolic large ribosomal subunit"/>
    <property type="evidence" value="ECO:0007669"/>
    <property type="project" value="TreeGrafter"/>
</dbReference>
<dbReference type="InterPro" id="IPR036049">
    <property type="entry name" value="Ribosomal_uL29_sf"/>
</dbReference>
<dbReference type="HAMAP" id="MF_00374">
    <property type="entry name" value="Ribosomal_uL29"/>
    <property type="match status" value="1"/>
</dbReference>